<reference evidence="2 3" key="1">
    <citation type="submission" date="2019-03" db="EMBL/GenBank/DDBJ databases">
        <title>Rhodosporidium diobovatum UCD-FST 08-225 genome sequencing, assembly, and annotation.</title>
        <authorList>
            <person name="Fakankun I.U."/>
            <person name="Fristensky B."/>
            <person name="Levin D.B."/>
        </authorList>
    </citation>
    <scope>NUCLEOTIDE SEQUENCE [LARGE SCALE GENOMIC DNA]</scope>
    <source>
        <strain evidence="2 3">UCD-FST 08-225</strain>
    </source>
</reference>
<dbReference type="EMBL" id="SOZI01000075">
    <property type="protein sequence ID" value="TNY20124.1"/>
    <property type="molecule type" value="Genomic_DNA"/>
</dbReference>
<feature type="region of interest" description="Disordered" evidence="1">
    <location>
        <begin position="93"/>
        <end position="206"/>
    </location>
</feature>
<name>A0A5C5FVR4_9BASI</name>
<comment type="caution">
    <text evidence="2">The sequence shown here is derived from an EMBL/GenBank/DDBJ whole genome shotgun (WGS) entry which is preliminary data.</text>
</comment>
<proteinExistence type="predicted"/>
<evidence type="ECO:0000256" key="1">
    <source>
        <dbReference type="SAM" id="MobiDB-lite"/>
    </source>
</evidence>
<feature type="compositionally biased region" description="Basic and acidic residues" evidence="1">
    <location>
        <begin position="118"/>
        <end position="129"/>
    </location>
</feature>
<protein>
    <submittedName>
        <fullName evidence="2">Uncharacterized protein</fullName>
    </submittedName>
</protein>
<gene>
    <name evidence="2" type="ORF">DMC30DRAFT_447312</name>
</gene>
<keyword evidence="3" id="KW-1185">Reference proteome</keyword>
<accession>A0A5C5FVR4</accession>
<feature type="compositionally biased region" description="Basic and acidic residues" evidence="1">
    <location>
        <begin position="93"/>
        <end position="109"/>
    </location>
</feature>
<feature type="compositionally biased region" description="Basic and acidic residues" evidence="1">
    <location>
        <begin position="1"/>
        <end position="12"/>
    </location>
</feature>
<evidence type="ECO:0000313" key="2">
    <source>
        <dbReference type="EMBL" id="TNY20124.1"/>
    </source>
</evidence>
<feature type="region of interest" description="Disordered" evidence="1">
    <location>
        <begin position="220"/>
        <end position="246"/>
    </location>
</feature>
<dbReference type="AlphaFoldDB" id="A0A5C5FVR4"/>
<feature type="compositionally biased region" description="Basic residues" evidence="1">
    <location>
        <begin position="224"/>
        <end position="233"/>
    </location>
</feature>
<organism evidence="2 3">
    <name type="scientific">Rhodotorula diobovata</name>
    <dbReference type="NCBI Taxonomy" id="5288"/>
    <lineage>
        <taxon>Eukaryota</taxon>
        <taxon>Fungi</taxon>
        <taxon>Dikarya</taxon>
        <taxon>Basidiomycota</taxon>
        <taxon>Pucciniomycotina</taxon>
        <taxon>Microbotryomycetes</taxon>
        <taxon>Sporidiobolales</taxon>
        <taxon>Sporidiobolaceae</taxon>
        <taxon>Rhodotorula</taxon>
    </lineage>
</organism>
<feature type="region of interest" description="Disordered" evidence="1">
    <location>
        <begin position="1"/>
        <end position="47"/>
    </location>
</feature>
<dbReference type="Proteomes" id="UP000311382">
    <property type="component" value="Unassembled WGS sequence"/>
</dbReference>
<sequence length="246" mass="27235">MAPPGRRTEEIYAHPPPFAPPFSPDEPTFPPAGQSLIPERIDDNKRGPKGLMYLTKMKGWCICIHVKAELLEPHPDHVEEYWKRDDEAANKVKREEQARKRKEKEREKQQQLLEGEELDPRSATVDKRSSSSIDSPSQPPQPPKKARTGSTSTYKAPTKMTKALPKAEAVKKLATVKRKEPNTPGAIASGPKRPRTTASTPLIDQDLDSLPSAVGALSMSGVRRSGRAQKRTARFLEGAAQEDSMA</sequence>
<evidence type="ECO:0000313" key="3">
    <source>
        <dbReference type="Proteomes" id="UP000311382"/>
    </source>
</evidence>
<feature type="compositionally biased region" description="Pro residues" evidence="1">
    <location>
        <begin position="14"/>
        <end position="30"/>
    </location>
</feature>